<dbReference type="InParanoid" id="A0A6P7FYR4"/>
<dbReference type="KEGG" id="dvv:114335658"/>
<gene>
    <name evidence="3" type="primary">LOC114335658</name>
</gene>
<protein>
    <submittedName>
        <fullName evidence="3">Uncharacterized protein LOC114335658</fullName>
    </submittedName>
</protein>
<feature type="region of interest" description="Disordered" evidence="1">
    <location>
        <begin position="466"/>
        <end position="557"/>
    </location>
</feature>
<reference evidence="3" key="1">
    <citation type="submission" date="2025-08" db="UniProtKB">
        <authorList>
            <consortium name="RefSeq"/>
        </authorList>
    </citation>
    <scope>IDENTIFICATION</scope>
    <source>
        <tissue evidence="3">Whole insect</tissue>
    </source>
</reference>
<feature type="compositionally biased region" description="Basic and acidic residues" evidence="1">
    <location>
        <begin position="152"/>
        <end position="188"/>
    </location>
</feature>
<evidence type="ECO:0000313" key="3">
    <source>
        <dbReference type="RefSeq" id="XP_028141729.1"/>
    </source>
</evidence>
<feature type="compositionally biased region" description="Basic and acidic residues" evidence="1">
    <location>
        <begin position="231"/>
        <end position="273"/>
    </location>
</feature>
<dbReference type="RefSeq" id="XP_028141729.1">
    <property type="nucleotide sequence ID" value="XM_028285928.1"/>
</dbReference>
<accession>A0A6P7FYR4</accession>
<evidence type="ECO:0000256" key="1">
    <source>
        <dbReference type="SAM" id="MobiDB-lite"/>
    </source>
</evidence>
<name>A0A6P7FYR4_DIAVI</name>
<evidence type="ECO:0000256" key="2">
    <source>
        <dbReference type="SAM" id="SignalP"/>
    </source>
</evidence>
<dbReference type="AlphaFoldDB" id="A0A6P7FYR4"/>
<keyword evidence="2" id="KW-0732">Signal</keyword>
<organism evidence="3">
    <name type="scientific">Diabrotica virgifera virgifera</name>
    <name type="common">western corn rootworm</name>
    <dbReference type="NCBI Taxonomy" id="50390"/>
    <lineage>
        <taxon>Eukaryota</taxon>
        <taxon>Metazoa</taxon>
        <taxon>Ecdysozoa</taxon>
        <taxon>Arthropoda</taxon>
        <taxon>Hexapoda</taxon>
        <taxon>Insecta</taxon>
        <taxon>Pterygota</taxon>
        <taxon>Neoptera</taxon>
        <taxon>Endopterygota</taxon>
        <taxon>Coleoptera</taxon>
        <taxon>Polyphaga</taxon>
        <taxon>Cucujiformia</taxon>
        <taxon>Chrysomeloidea</taxon>
        <taxon>Chrysomelidae</taxon>
        <taxon>Galerucinae</taxon>
        <taxon>Diabroticina</taxon>
        <taxon>Diabroticites</taxon>
        <taxon>Diabrotica</taxon>
    </lineage>
</organism>
<feature type="compositionally biased region" description="Basic and acidic residues" evidence="1">
    <location>
        <begin position="547"/>
        <end position="557"/>
    </location>
</feature>
<feature type="compositionally biased region" description="Basic and acidic residues" evidence="1">
    <location>
        <begin position="196"/>
        <end position="216"/>
    </location>
</feature>
<feature type="chain" id="PRO_5027671018" evidence="2">
    <location>
        <begin position="20"/>
        <end position="557"/>
    </location>
</feature>
<dbReference type="OrthoDB" id="8070518at2759"/>
<sequence>MRVILVINICVSIVTIVFARPEESKLEKEINTIETDVPAQLTDIKEILGDHPDDINRKKKSTVTTFCVEIRPTNERSFQVCEPSGNKEGYHNAGPYYQTGGGYENLKPQEAFSSGSSVQSKPAYSAPVKTFVSSGSNTVAKPDSPYGSFRSTKPDLFENEKPDRDKSDAARVRASKQEEPFRSTKPDLFENEEPDIDKSEPAHVRASKQEDNEKNVIEPTKLTNEPAPQQEEQKHESPQQEEQKHVSPQQEEQKPVAPHQEEQKPVERKTKESIEEDEDGDDDKVSPFMRIAHPNYRYGYGPGYGHSGLVITCQPNLAGYAHGVPGGYTEKYHRGGGTAPSYNYKSASGYGRPYQNYKPQPQLYGNYKPYATRPIYRPPAQQYQTPAAYYPPAPHKEYKHYAPKTDYKPPAYSINYDTPYRAAAEEENENMDRSMLDTLDKERLTINKMEEVAEKRGYGSRFTDDIQAAKNGDARDADQELRKEDDETVGDAPGGWRNAELPNPDGRWRNPDEPMDWREAFSDQDNPEFEEQNVGKGTIDGMGVREGMSRENQIEDN</sequence>
<feature type="region of interest" description="Disordered" evidence="1">
    <location>
        <begin position="132"/>
        <end position="288"/>
    </location>
</feature>
<feature type="signal peptide" evidence="2">
    <location>
        <begin position="1"/>
        <end position="19"/>
    </location>
</feature>
<feature type="compositionally biased region" description="Basic and acidic residues" evidence="1">
    <location>
        <begin position="506"/>
        <end position="521"/>
    </location>
</feature>
<proteinExistence type="predicted"/>
<feature type="compositionally biased region" description="Basic and acidic residues" evidence="1">
    <location>
        <begin position="472"/>
        <end position="485"/>
    </location>
</feature>